<reference evidence="2" key="2">
    <citation type="journal article" date="2024" name="Plant">
        <title>Genomic evolution and insights into agronomic trait innovations of Sesamum species.</title>
        <authorList>
            <person name="Miao H."/>
            <person name="Wang L."/>
            <person name="Qu L."/>
            <person name="Liu H."/>
            <person name="Sun Y."/>
            <person name="Le M."/>
            <person name="Wang Q."/>
            <person name="Wei S."/>
            <person name="Zheng Y."/>
            <person name="Lin W."/>
            <person name="Duan Y."/>
            <person name="Cao H."/>
            <person name="Xiong S."/>
            <person name="Wang X."/>
            <person name="Wei L."/>
            <person name="Li C."/>
            <person name="Ma Q."/>
            <person name="Ju M."/>
            <person name="Zhao R."/>
            <person name="Li G."/>
            <person name="Mu C."/>
            <person name="Tian Q."/>
            <person name="Mei H."/>
            <person name="Zhang T."/>
            <person name="Gao T."/>
            <person name="Zhang H."/>
        </authorList>
    </citation>
    <scope>NUCLEOTIDE SEQUENCE</scope>
    <source>
        <strain evidence="2">3651</strain>
    </source>
</reference>
<sequence>MKNRPAAAAGTLKKAEHKNYPSSGGERENTTTRLSQIPPNNGRDEKQCLRQKAGQIVQTWKSSRVSALNFGKKGLNIGRTRKAENRLKTRPVAGQVSDRNQPENVGKHPEVRNKTVQNLPSRNSSLLPVQPAQVVRPAAARRTTASSRNGSSSRLRGEAGNRNSS</sequence>
<dbReference type="Proteomes" id="UP001293254">
    <property type="component" value="Unassembled WGS sequence"/>
</dbReference>
<organism evidence="2 3">
    <name type="scientific">Sesamum alatum</name>
    <dbReference type="NCBI Taxonomy" id="300844"/>
    <lineage>
        <taxon>Eukaryota</taxon>
        <taxon>Viridiplantae</taxon>
        <taxon>Streptophyta</taxon>
        <taxon>Embryophyta</taxon>
        <taxon>Tracheophyta</taxon>
        <taxon>Spermatophyta</taxon>
        <taxon>Magnoliopsida</taxon>
        <taxon>eudicotyledons</taxon>
        <taxon>Gunneridae</taxon>
        <taxon>Pentapetalae</taxon>
        <taxon>asterids</taxon>
        <taxon>lamiids</taxon>
        <taxon>Lamiales</taxon>
        <taxon>Pedaliaceae</taxon>
        <taxon>Sesamum</taxon>
    </lineage>
</organism>
<comment type="caution">
    <text evidence="2">The sequence shown here is derived from an EMBL/GenBank/DDBJ whole genome shotgun (WGS) entry which is preliminary data.</text>
</comment>
<dbReference type="AlphaFoldDB" id="A0AAE1XKM4"/>
<keyword evidence="3" id="KW-1185">Reference proteome</keyword>
<name>A0AAE1XKM4_9LAMI</name>
<evidence type="ECO:0000256" key="1">
    <source>
        <dbReference type="SAM" id="MobiDB-lite"/>
    </source>
</evidence>
<accession>A0AAE1XKM4</accession>
<evidence type="ECO:0000313" key="2">
    <source>
        <dbReference type="EMBL" id="KAK4413576.1"/>
    </source>
</evidence>
<feature type="region of interest" description="Disordered" evidence="1">
    <location>
        <begin position="1"/>
        <end position="50"/>
    </location>
</feature>
<feature type="region of interest" description="Disordered" evidence="1">
    <location>
        <begin position="69"/>
        <end position="165"/>
    </location>
</feature>
<feature type="compositionally biased region" description="Polar residues" evidence="1">
    <location>
        <begin position="114"/>
        <end position="125"/>
    </location>
</feature>
<gene>
    <name evidence="2" type="ORF">Salat_2770300</name>
</gene>
<dbReference type="EMBL" id="JACGWO010000012">
    <property type="protein sequence ID" value="KAK4413576.1"/>
    <property type="molecule type" value="Genomic_DNA"/>
</dbReference>
<feature type="compositionally biased region" description="Low complexity" evidence="1">
    <location>
        <begin position="126"/>
        <end position="154"/>
    </location>
</feature>
<reference evidence="2" key="1">
    <citation type="submission" date="2020-06" db="EMBL/GenBank/DDBJ databases">
        <authorList>
            <person name="Li T."/>
            <person name="Hu X."/>
            <person name="Zhang T."/>
            <person name="Song X."/>
            <person name="Zhang H."/>
            <person name="Dai N."/>
            <person name="Sheng W."/>
            <person name="Hou X."/>
            <person name="Wei L."/>
        </authorList>
    </citation>
    <scope>NUCLEOTIDE SEQUENCE</scope>
    <source>
        <strain evidence="2">3651</strain>
        <tissue evidence="2">Leaf</tissue>
    </source>
</reference>
<evidence type="ECO:0000313" key="3">
    <source>
        <dbReference type="Proteomes" id="UP001293254"/>
    </source>
</evidence>
<protein>
    <submittedName>
        <fullName evidence="2">Uncharacterized protein</fullName>
    </submittedName>
</protein>
<proteinExistence type="predicted"/>
<feature type="compositionally biased region" description="Basic and acidic residues" evidence="1">
    <location>
        <begin position="13"/>
        <end position="30"/>
    </location>
</feature>